<keyword evidence="1" id="KW-1133">Transmembrane helix</keyword>
<organism evidence="2 3">
    <name type="scientific">Candidatus Pristimantibacillus lignocellulolyticus</name>
    <dbReference type="NCBI Taxonomy" id="2994561"/>
    <lineage>
        <taxon>Bacteria</taxon>
        <taxon>Bacillati</taxon>
        <taxon>Bacillota</taxon>
        <taxon>Bacilli</taxon>
        <taxon>Bacillales</taxon>
        <taxon>Paenibacillaceae</taxon>
        <taxon>Candidatus Pristimantibacillus</taxon>
    </lineage>
</organism>
<sequence>MLEITLSLLTWLVGLGLVIMLMYWIVSSAIDSSKLTIEVNQLKQLVQQLINDRDNPANMTNNGQIELQTEQCPACGTTISPQTTSCPECELVFLNKEVT</sequence>
<feature type="transmembrane region" description="Helical" evidence="1">
    <location>
        <begin position="6"/>
        <end position="26"/>
    </location>
</feature>
<protein>
    <submittedName>
        <fullName evidence="2">Uncharacterized protein</fullName>
    </submittedName>
</protein>
<evidence type="ECO:0000313" key="2">
    <source>
        <dbReference type="EMBL" id="URN93725.1"/>
    </source>
</evidence>
<name>A0A9J6ZC88_9BACL</name>
<reference evidence="2" key="1">
    <citation type="submission" date="2022-05" db="EMBL/GenBank/DDBJ databases">
        <title>Novel bacterial taxa in a minimal lignocellulolytic consortium and its capacity to transform plastics disclosed by genome-resolved metagenomics.</title>
        <authorList>
            <person name="Rodriguez C.A.D."/>
            <person name="Diaz-Garcia L."/>
            <person name="Herrera K."/>
            <person name="Tarazona N.A."/>
            <person name="Sproer C."/>
            <person name="Overmann J."/>
            <person name="Jimenez D.J."/>
        </authorList>
    </citation>
    <scope>NUCLEOTIDE SEQUENCE</scope>
    <source>
        <strain evidence="2">MAG5</strain>
    </source>
</reference>
<dbReference type="AlphaFoldDB" id="A0A9J6ZC88"/>
<proteinExistence type="predicted"/>
<accession>A0A9J6ZC88</accession>
<dbReference type="EMBL" id="CP097899">
    <property type="protein sequence ID" value="URN93725.1"/>
    <property type="molecule type" value="Genomic_DNA"/>
</dbReference>
<evidence type="ECO:0000256" key="1">
    <source>
        <dbReference type="SAM" id="Phobius"/>
    </source>
</evidence>
<keyword evidence="1" id="KW-0472">Membrane</keyword>
<dbReference type="Proteomes" id="UP001056756">
    <property type="component" value="Chromosome"/>
</dbReference>
<gene>
    <name evidence="2" type="ORF">NAG76_18125</name>
</gene>
<keyword evidence="1" id="KW-0812">Transmembrane</keyword>
<dbReference type="KEGG" id="plig:NAG76_18125"/>
<evidence type="ECO:0000313" key="3">
    <source>
        <dbReference type="Proteomes" id="UP001056756"/>
    </source>
</evidence>